<evidence type="ECO:0000256" key="5">
    <source>
        <dbReference type="ARBA" id="ARBA00022840"/>
    </source>
</evidence>
<dbReference type="Gene3D" id="3.90.190.20">
    <property type="entry name" value="Mur ligase, C-terminal domain"/>
    <property type="match status" value="1"/>
</dbReference>
<dbReference type="InterPro" id="IPR035911">
    <property type="entry name" value="MurE/MurF_N"/>
</dbReference>
<dbReference type="PANTHER" id="PTHR43024:SF1">
    <property type="entry name" value="UDP-N-ACETYLMURAMOYL-TRIPEPTIDE--D-ALANYL-D-ALANINE LIGASE"/>
    <property type="match status" value="1"/>
</dbReference>
<dbReference type="PANTHER" id="PTHR43024">
    <property type="entry name" value="UDP-N-ACETYLMURAMOYL-TRIPEPTIDE--D-ALANYL-D-ALANINE LIGASE"/>
    <property type="match status" value="1"/>
</dbReference>
<evidence type="ECO:0000256" key="3">
    <source>
        <dbReference type="ARBA" id="ARBA00022618"/>
    </source>
</evidence>
<keyword evidence="9 10" id="KW-0961">Cell wall biogenesis/degradation</keyword>
<dbReference type="Gene3D" id="3.40.1190.10">
    <property type="entry name" value="Mur-like, catalytic domain"/>
    <property type="match status" value="1"/>
</dbReference>
<comment type="function">
    <text evidence="10 11">Involved in cell wall formation. Catalyzes the final step in the synthesis of UDP-N-acetylmuramoyl-pentapeptide, the precursor of murein.</text>
</comment>
<comment type="similarity">
    <text evidence="10">Belongs to the MurCDEF family. MurF subfamily.</text>
</comment>
<dbReference type="Pfam" id="PF08245">
    <property type="entry name" value="Mur_ligase_M"/>
    <property type="match status" value="1"/>
</dbReference>
<sequence length="453" mass="45389">MTPLWTSVEMEAATGGSMMHAADVTGVAIDSRAVAKGDLFIALVAERDGHDFVGPAMAAGAGAAMVHRDPGVAAPLLRVTDTLAGLAALGGAGRARSAARVVAVTGSVGKTTTKEMLRAILAASGVTHAAEASYNNQWGVPLTLARTPRDAEYAVIEIGMNHAGEIAPLARMARPDVALITSVAAAHIGHLGSLQAIAREKGAIFSGLDAGGIAVLPGDAPHLDILVEAAGAARVILFGEGGEAQALRVAADAEGGDIEADILGTRLAFRLGTPGAHMARNAIAALAAAAALGADIAAGSAALADFRAMPGRGDRRTVATPDGGSALLLDEAYNGQPPSMRAALALLKLLPAKRRVAVLGQMGELGDFAEAEHTALAPHVAAAADLVFACGPLMRHTLAALPAGSIGAWAETSAALAPLVAAALRDGDGVLVKGSLATGMKTVVRTLTESSPR</sequence>
<comment type="subcellular location">
    <subcellularLocation>
        <location evidence="10 11">Cytoplasm</location>
    </subcellularLocation>
</comment>
<dbReference type="GO" id="GO:0005737">
    <property type="term" value="C:cytoplasm"/>
    <property type="evidence" value="ECO:0007669"/>
    <property type="project" value="UniProtKB-SubCell"/>
</dbReference>
<feature type="domain" description="Mur ligase central" evidence="14">
    <location>
        <begin position="104"/>
        <end position="289"/>
    </location>
</feature>
<dbReference type="EC" id="6.3.2.10" evidence="10 11"/>
<evidence type="ECO:0000256" key="1">
    <source>
        <dbReference type="ARBA" id="ARBA00022490"/>
    </source>
</evidence>
<evidence type="ECO:0000256" key="10">
    <source>
        <dbReference type="HAMAP-Rule" id="MF_02019"/>
    </source>
</evidence>
<dbReference type="GO" id="GO:0009252">
    <property type="term" value="P:peptidoglycan biosynthetic process"/>
    <property type="evidence" value="ECO:0007669"/>
    <property type="project" value="UniProtKB-UniRule"/>
</dbReference>
<dbReference type="GO" id="GO:0051301">
    <property type="term" value="P:cell division"/>
    <property type="evidence" value="ECO:0007669"/>
    <property type="project" value="UniProtKB-KW"/>
</dbReference>
<evidence type="ECO:0000313" key="16">
    <source>
        <dbReference type="Proteomes" id="UP001196068"/>
    </source>
</evidence>
<feature type="binding site" evidence="10">
    <location>
        <begin position="106"/>
        <end position="112"/>
    </location>
    <ligand>
        <name>ATP</name>
        <dbReference type="ChEBI" id="CHEBI:30616"/>
    </ligand>
</feature>
<dbReference type="InterPro" id="IPR036615">
    <property type="entry name" value="Mur_ligase_C_dom_sf"/>
</dbReference>
<dbReference type="NCBIfam" id="TIGR01143">
    <property type="entry name" value="murF"/>
    <property type="match status" value="1"/>
</dbReference>
<dbReference type="EMBL" id="JAAEDH010000002">
    <property type="protein sequence ID" value="MBR0653874.1"/>
    <property type="molecule type" value="Genomic_DNA"/>
</dbReference>
<keyword evidence="16" id="KW-1185">Reference proteome</keyword>
<evidence type="ECO:0000313" key="15">
    <source>
        <dbReference type="EMBL" id="MBR0653874.1"/>
    </source>
</evidence>
<dbReference type="InterPro" id="IPR004101">
    <property type="entry name" value="Mur_ligase_C"/>
</dbReference>
<keyword evidence="8 10" id="KW-0131">Cell cycle</keyword>
<dbReference type="GO" id="GO:0008360">
    <property type="term" value="P:regulation of cell shape"/>
    <property type="evidence" value="ECO:0007669"/>
    <property type="project" value="UniProtKB-KW"/>
</dbReference>
<evidence type="ECO:0000256" key="2">
    <source>
        <dbReference type="ARBA" id="ARBA00022598"/>
    </source>
</evidence>
<dbReference type="Proteomes" id="UP001196068">
    <property type="component" value="Unassembled WGS sequence"/>
</dbReference>
<evidence type="ECO:0000256" key="6">
    <source>
        <dbReference type="ARBA" id="ARBA00022960"/>
    </source>
</evidence>
<dbReference type="AlphaFoldDB" id="A0AAF1JXU4"/>
<dbReference type="SUPFAM" id="SSF53623">
    <property type="entry name" value="MurD-like peptide ligases, catalytic domain"/>
    <property type="match status" value="1"/>
</dbReference>
<evidence type="ECO:0000256" key="8">
    <source>
        <dbReference type="ARBA" id="ARBA00023306"/>
    </source>
</evidence>
<reference evidence="15" key="2">
    <citation type="journal article" date="2021" name="Syst. Appl. Microbiol.">
        <title>Roseomonas hellenica sp. nov., isolated from roots of wild-growing Alkanna tinctoria.</title>
        <authorList>
            <person name="Rat A."/>
            <person name="Naranjo H.D."/>
            <person name="Lebbe L."/>
            <person name="Cnockaert M."/>
            <person name="Krigas N."/>
            <person name="Grigoriadou K."/>
            <person name="Maloupa E."/>
            <person name="Willems A."/>
        </authorList>
    </citation>
    <scope>NUCLEOTIDE SEQUENCE</scope>
    <source>
        <strain evidence="15">LMG 28251</strain>
    </source>
</reference>
<evidence type="ECO:0000259" key="12">
    <source>
        <dbReference type="Pfam" id="PF01225"/>
    </source>
</evidence>
<dbReference type="RefSeq" id="WP_211872585.1">
    <property type="nucleotide sequence ID" value="NZ_JAAEDH010000002.1"/>
</dbReference>
<dbReference type="InterPro" id="IPR005863">
    <property type="entry name" value="UDP-N-AcMur_synth"/>
</dbReference>
<dbReference type="GO" id="GO:0071555">
    <property type="term" value="P:cell wall organization"/>
    <property type="evidence" value="ECO:0007669"/>
    <property type="project" value="UniProtKB-KW"/>
</dbReference>
<dbReference type="Gene3D" id="3.40.1390.10">
    <property type="entry name" value="MurE/MurF, N-terminal domain"/>
    <property type="match status" value="1"/>
</dbReference>
<keyword evidence="1 10" id="KW-0963">Cytoplasm</keyword>
<dbReference type="GO" id="GO:0047480">
    <property type="term" value="F:UDP-N-acetylmuramoyl-tripeptide-D-alanyl-D-alanine ligase activity"/>
    <property type="evidence" value="ECO:0007669"/>
    <property type="project" value="UniProtKB-UniRule"/>
</dbReference>
<gene>
    <name evidence="10 15" type="primary">murF</name>
    <name evidence="15" type="ORF">GXW79_02160</name>
</gene>
<dbReference type="SUPFAM" id="SSF63418">
    <property type="entry name" value="MurE/MurF N-terminal domain"/>
    <property type="match status" value="1"/>
</dbReference>
<keyword evidence="6 10" id="KW-0133">Cell shape</keyword>
<comment type="pathway">
    <text evidence="10 11">Cell wall biogenesis; peptidoglycan biosynthesis.</text>
</comment>
<organism evidence="15 16">
    <name type="scientific">Plastoroseomonas arctica</name>
    <dbReference type="NCBI Taxonomy" id="1509237"/>
    <lineage>
        <taxon>Bacteria</taxon>
        <taxon>Pseudomonadati</taxon>
        <taxon>Pseudomonadota</taxon>
        <taxon>Alphaproteobacteria</taxon>
        <taxon>Acetobacterales</taxon>
        <taxon>Acetobacteraceae</taxon>
        <taxon>Plastoroseomonas</taxon>
    </lineage>
</organism>
<keyword evidence="4 10" id="KW-0547">Nucleotide-binding</keyword>
<comment type="catalytic activity">
    <reaction evidence="10 11">
        <text>D-alanyl-D-alanine + UDP-N-acetyl-alpha-D-muramoyl-L-alanyl-gamma-D-glutamyl-meso-2,6-diaminopimelate + ATP = UDP-N-acetyl-alpha-D-muramoyl-L-alanyl-gamma-D-glutamyl-meso-2,6-diaminopimeloyl-D-alanyl-D-alanine + ADP + phosphate + H(+)</text>
        <dbReference type="Rhea" id="RHEA:28374"/>
        <dbReference type="ChEBI" id="CHEBI:15378"/>
        <dbReference type="ChEBI" id="CHEBI:30616"/>
        <dbReference type="ChEBI" id="CHEBI:43474"/>
        <dbReference type="ChEBI" id="CHEBI:57822"/>
        <dbReference type="ChEBI" id="CHEBI:61386"/>
        <dbReference type="ChEBI" id="CHEBI:83905"/>
        <dbReference type="ChEBI" id="CHEBI:456216"/>
        <dbReference type="EC" id="6.3.2.10"/>
    </reaction>
</comment>
<keyword evidence="5 10" id="KW-0067">ATP-binding</keyword>
<dbReference type="InterPro" id="IPR036565">
    <property type="entry name" value="Mur-like_cat_sf"/>
</dbReference>
<accession>A0AAF1JXU4</accession>
<dbReference type="InterPro" id="IPR051046">
    <property type="entry name" value="MurCDEF_CellWall_CoF430Synth"/>
</dbReference>
<dbReference type="SUPFAM" id="SSF53244">
    <property type="entry name" value="MurD-like peptide ligases, peptide-binding domain"/>
    <property type="match status" value="1"/>
</dbReference>
<keyword evidence="2 10" id="KW-0436">Ligase</keyword>
<dbReference type="Pfam" id="PF02875">
    <property type="entry name" value="Mur_ligase_C"/>
    <property type="match status" value="1"/>
</dbReference>
<dbReference type="InterPro" id="IPR013221">
    <property type="entry name" value="Mur_ligase_cen"/>
</dbReference>
<evidence type="ECO:0000256" key="11">
    <source>
        <dbReference type="RuleBase" id="RU004136"/>
    </source>
</evidence>
<protein>
    <recommendedName>
        <fullName evidence="10 11">UDP-N-acetylmuramoyl-tripeptide--D-alanyl-D-alanine ligase</fullName>
        <ecNumber evidence="10 11">6.3.2.10</ecNumber>
    </recommendedName>
    <alternativeName>
        <fullName evidence="10">D-alanyl-D-alanine-adding enzyme</fullName>
    </alternativeName>
</protein>
<comment type="caution">
    <text evidence="15">The sequence shown here is derived from an EMBL/GenBank/DDBJ whole genome shotgun (WGS) entry which is preliminary data.</text>
</comment>
<dbReference type="GO" id="GO:0005524">
    <property type="term" value="F:ATP binding"/>
    <property type="evidence" value="ECO:0007669"/>
    <property type="project" value="UniProtKB-UniRule"/>
</dbReference>
<evidence type="ECO:0000259" key="13">
    <source>
        <dbReference type="Pfam" id="PF02875"/>
    </source>
</evidence>
<name>A0AAF1JXU4_9PROT</name>
<keyword evidence="3 10" id="KW-0132">Cell division</keyword>
<dbReference type="HAMAP" id="MF_02019">
    <property type="entry name" value="MurF"/>
    <property type="match status" value="1"/>
</dbReference>
<evidence type="ECO:0000259" key="14">
    <source>
        <dbReference type="Pfam" id="PF08245"/>
    </source>
</evidence>
<feature type="domain" description="Mur ligase N-terminal catalytic" evidence="12">
    <location>
        <begin position="24"/>
        <end position="70"/>
    </location>
</feature>
<evidence type="ECO:0000256" key="9">
    <source>
        <dbReference type="ARBA" id="ARBA00023316"/>
    </source>
</evidence>
<dbReference type="InterPro" id="IPR000713">
    <property type="entry name" value="Mur_ligase_N"/>
</dbReference>
<feature type="domain" description="Mur ligase C-terminal" evidence="13">
    <location>
        <begin position="332"/>
        <end position="435"/>
    </location>
</feature>
<reference evidence="15" key="1">
    <citation type="submission" date="2020-01" db="EMBL/GenBank/DDBJ databases">
        <authorList>
            <person name="Rat A."/>
        </authorList>
    </citation>
    <scope>NUCLEOTIDE SEQUENCE</scope>
    <source>
        <strain evidence="15">LMG 28251</strain>
    </source>
</reference>
<keyword evidence="7 10" id="KW-0573">Peptidoglycan synthesis</keyword>
<evidence type="ECO:0000256" key="7">
    <source>
        <dbReference type="ARBA" id="ARBA00022984"/>
    </source>
</evidence>
<evidence type="ECO:0000256" key="4">
    <source>
        <dbReference type="ARBA" id="ARBA00022741"/>
    </source>
</evidence>
<dbReference type="Pfam" id="PF01225">
    <property type="entry name" value="Mur_ligase"/>
    <property type="match status" value="1"/>
</dbReference>
<proteinExistence type="inferred from homology"/>